<comment type="caution">
    <text evidence="9">The sequence shown here is derived from an EMBL/GenBank/DDBJ whole genome shotgun (WGS) entry which is preliminary data.</text>
</comment>
<evidence type="ECO:0000256" key="5">
    <source>
        <dbReference type="ARBA" id="ARBA00022822"/>
    </source>
</evidence>
<dbReference type="AlphaFoldDB" id="A0AA35WRG0"/>
<dbReference type="GO" id="GO:0000162">
    <property type="term" value="P:L-tryptophan biosynthetic process"/>
    <property type="evidence" value="ECO:0007669"/>
    <property type="project" value="UniProtKB-KW"/>
</dbReference>
<name>A0AA35WRG0_GEOBA</name>
<dbReference type="InterPro" id="IPR011060">
    <property type="entry name" value="RibuloseP-bd_barrel"/>
</dbReference>
<evidence type="ECO:0000256" key="1">
    <source>
        <dbReference type="ARBA" id="ARBA00004664"/>
    </source>
</evidence>
<keyword evidence="6" id="KW-0057">Aromatic amino acid biosynthesis</keyword>
<sequence>MSKEPHCSVKICGITSIHDARLAADAGADYVGVLVDVAISERTRTAAQAAEIASESPIPTVILLYNRSTSDIQEIVSQVQPFAVQLLGQESPQQAGSPKNVDIPAVREEMQAYRDAGADFLLFDSVDMSLEKPRYGGTGKTCDWNVAAELIAGSPLPVFFAGGIRPENVKAAIETIRPHGIDLCSGVEASKGVKDPLKLERLMEQIDQAN</sequence>
<evidence type="ECO:0000256" key="2">
    <source>
        <dbReference type="ARBA" id="ARBA00007571"/>
    </source>
</evidence>
<reference evidence="9" key="1">
    <citation type="submission" date="2023-03" db="EMBL/GenBank/DDBJ databases">
        <authorList>
            <person name="Steffen K."/>
            <person name="Cardenas P."/>
        </authorList>
    </citation>
    <scope>NUCLEOTIDE SEQUENCE</scope>
</reference>
<dbReference type="InterPro" id="IPR001240">
    <property type="entry name" value="PRAI_dom"/>
</dbReference>
<dbReference type="SUPFAM" id="SSF51366">
    <property type="entry name" value="Ribulose-phoshate binding barrel"/>
    <property type="match status" value="1"/>
</dbReference>
<evidence type="ECO:0000256" key="4">
    <source>
        <dbReference type="ARBA" id="ARBA00022605"/>
    </source>
</evidence>
<dbReference type="PANTHER" id="PTHR42894">
    <property type="entry name" value="N-(5'-PHOSPHORIBOSYL)ANTHRANILATE ISOMERASE"/>
    <property type="match status" value="1"/>
</dbReference>
<feature type="domain" description="N-(5'phosphoribosyl) anthranilate isomerase (PRAI)" evidence="8">
    <location>
        <begin position="9"/>
        <end position="204"/>
    </location>
</feature>
<organism evidence="9 10">
    <name type="scientific">Geodia barretti</name>
    <name type="common">Barrett's horny sponge</name>
    <dbReference type="NCBI Taxonomy" id="519541"/>
    <lineage>
        <taxon>Eukaryota</taxon>
        <taxon>Metazoa</taxon>
        <taxon>Porifera</taxon>
        <taxon>Demospongiae</taxon>
        <taxon>Heteroscleromorpha</taxon>
        <taxon>Tetractinellida</taxon>
        <taxon>Astrophorina</taxon>
        <taxon>Geodiidae</taxon>
        <taxon>Geodia</taxon>
    </lineage>
</organism>
<dbReference type="EMBL" id="CASHTH010002520">
    <property type="protein sequence ID" value="CAI8031118.1"/>
    <property type="molecule type" value="Genomic_DNA"/>
</dbReference>
<accession>A0AA35WRG0</accession>
<evidence type="ECO:0000256" key="7">
    <source>
        <dbReference type="ARBA" id="ARBA00023235"/>
    </source>
</evidence>
<dbReference type="Proteomes" id="UP001174909">
    <property type="component" value="Unassembled WGS sequence"/>
</dbReference>
<evidence type="ECO:0000259" key="8">
    <source>
        <dbReference type="Pfam" id="PF00697"/>
    </source>
</evidence>
<gene>
    <name evidence="9" type="ORF">GBAR_LOCUS17643</name>
</gene>
<evidence type="ECO:0000313" key="9">
    <source>
        <dbReference type="EMBL" id="CAI8031118.1"/>
    </source>
</evidence>
<proteinExistence type="inferred from homology"/>
<keyword evidence="10" id="KW-1185">Reference proteome</keyword>
<evidence type="ECO:0000256" key="3">
    <source>
        <dbReference type="ARBA" id="ARBA00012572"/>
    </source>
</evidence>
<dbReference type="HAMAP" id="MF_00135">
    <property type="entry name" value="PRAI"/>
    <property type="match status" value="1"/>
</dbReference>
<dbReference type="Gene3D" id="3.20.20.70">
    <property type="entry name" value="Aldolase class I"/>
    <property type="match status" value="1"/>
</dbReference>
<keyword evidence="5" id="KW-0822">Tryptophan biosynthesis</keyword>
<evidence type="ECO:0000313" key="10">
    <source>
        <dbReference type="Proteomes" id="UP001174909"/>
    </source>
</evidence>
<dbReference type="Pfam" id="PF00697">
    <property type="entry name" value="PRAI"/>
    <property type="match status" value="1"/>
</dbReference>
<keyword evidence="7 9" id="KW-0413">Isomerase</keyword>
<dbReference type="EC" id="5.3.1.24" evidence="3"/>
<comment type="similarity">
    <text evidence="2">Belongs to the TrpF family.</text>
</comment>
<comment type="pathway">
    <text evidence="1">Amino-acid biosynthesis; L-tryptophan biosynthesis; L-tryptophan from chorismate: step 3/5.</text>
</comment>
<protein>
    <recommendedName>
        <fullName evidence="3">phosphoribosylanthranilate isomerase</fullName>
        <ecNumber evidence="3">5.3.1.24</ecNumber>
    </recommendedName>
</protein>
<dbReference type="CDD" id="cd00405">
    <property type="entry name" value="PRAI"/>
    <property type="match status" value="1"/>
</dbReference>
<evidence type="ECO:0000256" key="6">
    <source>
        <dbReference type="ARBA" id="ARBA00023141"/>
    </source>
</evidence>
<dbReference type="InterPro" id="IPR044643">
    <property type="entry name" value="TrpF_fam"/>
</dbReference>
<dbReference type="GO" id="GO:0004640">
    <property type="term" value="F:phosphoribosylanthranilate isomerase activity"/>
    <property type="evidence" value="ECO:0007669"/>
    <property type="project" value="UniProtKB-EC"/>
</dbReference>
<keyword evidence="4" id="KW-0028">Amino-acid biosynthesis</keyword>
<dbReference type="InterPro" id="IPR013785">
    <property type="entry name" value="Aldolase_TIM"/>
</dbReference>
<dbReference type="PANTHER" id="PTHR42894:SF1">
    <property type="entry name" value="N-(5'-PHOSPHORIBOSYL)ANTHRANILATE ISOMERASE"/>
    <property type="match status" value="1"/>
</dbReference>